<sequence length="167" mass="18250">MAIEHDFFGYLGSESDDELYWSESVEVGEQDVDVSLSAPDENDVAEESLDIAAGMIGQLEGLDSDAREAFVGELSTDTSNTIAYFYQSVAELGDEILDDAMSRESGDRQIDFLRSMRLLRVSFLPHNAGDDEPFALFEYSIAPGESDAVLIARFNINADVIGTETAS</sequence>
<gene>
    <name evidence="1" type="ORF">AWU67_04155</name>
</gene>
<proteinExistence type="predicted"/>
<name>A0A0Y0NEG7_9MICO</name>
<accession>A0A0Y0NEG7</accession>
<organism evidence="1 2">
    <name type="scientific">Microterricola viridarii</name>
    <dbReference type="NCBI Taxonomy" id="412690"/>
    <lineage>
        <taxon>Bacteria</taxon>
        <taxon>Bacillati</taxon>
        <taxon>Actinomycetota</taxon>
        <taxon>Actinomycetes</taxon>
        <taxon>Micrococcales</taxon>
        <taxon>Microbacteriaceae</taxon>
        <taxon>Microterricola</taxon>
    </lineage>
</organism>
<protein>
    <recommendedName>
        <fullName evidence="3">DUF2004 domain-containing protein</fullName>
    </recommendedName>
</protein>
<keyword evidence="2" id="KW-1185">Reference proteome</keyword>
<dbReference type="Proteomes" id="UP000058305">
    <property type="component" value="Chromosome"/>
</dbReference>
<dbReference type="RefSeq" id="WP_067226876.1">
    <property type="nucleotide sequence ID" value="NZ_CP014145.1"/>
</dbReference>
<reference evidence="1 2" key="1">
    <citation type="journal article" date="2016" name="J. Biotechnol.">
        <title>First complete genome sequence of a species in the genus Microterricola, an extremophilic cold active enzyme producing bacterial strain ERGS5:02 isolated from Sikkim Himalaya.</title>
        <authorList>
            <person name="Himanshu"/>
            <person name="Swarnkar M.K."/>
            <person name="Singh D."/>
            <person name="Kumar R."/>
        </authorList>
    </citation>
    <scope>NUCLEOTIDE SEQUENCE [LARGE SCALE GENOMIC DNA]</scope>
    <source>
        <strain evidence="1 2">ERGS5:02</strain>
    </source>
</reference>
<evidence type="ECO:0008006" key="3">
    <source>
        <dbReference type="Google" id="ProtNLM"/>
    </source>
</evidence>
<evidence type="ECO:0000313" key="2">
    <source>
        <dbReference type="Proteomes" id="UP000058305"/>
    </source>
</evidence>
<reference evidence="2" key="2">
    <citation type="submission" date="2016-01" db="EMBL/GenBank/DDBJ databases">
        <title>First complete genome sequence of a species in the genus Microterricola, an extremophilic cold active enzyme producing strain ERGS5:02 isolated from Sikkim Himalaya.</title>
        <authorList>
            <person name="Kumar R."/>
            <person name="Singh D."/>
            <person name="Swarnkar M.K."/>
        </authorList>
    </citation>
    <scope>NUCLEOTIDE SEQUENCE [LARGE SCALE GENOMIC DNA]</scope>
    <source>
        <strain evidence="2">ERGS5:02</strain>
    </source>
</reference>
<dbReference type="EMBL" id="CP014145">
    <property type="protein sequence ID" value="AMB58181.1"/>
    <property type="molecule type" value="Genomic_DNA"/>
</dbReference>
<dbReference type="AlphaFoldDB" id="A0A0Y0NEG7"/>
<dbReference type="OrthoDB" id="5120701at2"/>
<evidence type="ECO:0000313" key="1">
    <source>
        <dbReference type="EMBL" id="AMB58181.1"/>
    </source>
</evidence>
<dbReference type="KEGG" id="mvd:AWU67_04155"/>